<proteinExistence type="predicted"/>
<dbReference type="Proteomes" id="UP000887572">
    <property type="component" value="Unplaced"/>
</dbReference>
<sequence length="102" mass="10992">MAADDREEGKNNKEALKELMAQLKKASEKKRNSSGTDLPFSLATKCSNSGPGPTNGQVLPKSVSSSPFSVDGCLMLGNRYGDVEQLANLSTIPFLYESCPFF</sequence>
<keyword evidence="2" id="KW-1185">Reference proteome</keyword>
<feature type="compositionally biased region" description="Polar residues" evidence="1">
    <location>
        <begin position="44"/>
        <end position="63"/>
    </location>
</feature>
<reference evidence="3" key="1">
    <citation type="submission" date="2022-11" db="UniProtKB">
        <authorList>
            <consortium name="WormBaseParasite"/>
        </authorList>
    </citation>
    <scope>IDENTIFICATION</scope>
</reference>
<dbReference type="AlphaFoldDB" id="A0A914HWM6"/>
<evidence type="ECO:0000313" key="3">
    <source>
        <dbReference type="WBParaSite" id="Gr19_v10_g5159.t1"/>
    </source>
</evidence>
<accession>A0A914HWM6</accession>
<protein>
    <submittedName>
        <fullName evidence="3">Uncharacterized protein</fullName>
    </submittedName>
</protein>
<evidence type="ECO:0000256" key="1">
    <source>
        <dbReference type="SAM" id="MobiDB-lite"/>
    </source>
</evidence>
<evidence type="ECO:0000313" key="2">
    <source>
        <dbReference type="Proteomes" id="UP000887572"/>
    </source>
</evidence>
<name>A0A914HWM6_GLORO</name>
<dbReference type="WBParaSite" id="Gr19_v10_g5159.t1">
    <property type="protein sequence ID" value="Gr19_v10_g5159.t1"/>
    <property type="gene ID" value="Gr19_v10_g5159"/>
</dbReference>
<feature type="region of interest" description="Disordered" evidence="1">
    <location>
        <begin position="20"/>
        <end position="63"/>
    </location>
</feature>
<organism evidence="2 3">
    <name type="scientific">Globodera rostochiensis</name>
    <name type="common">Golden nematode worm</name>
    <name type="synonym">Heterodera rostochiensis</name>
    <dbReference type="NCBI Taxonomy" id="31243"/>
    <lineage>
        <taxon>Eukaryota</taxon>
        <taxon>Metazoa</taxon>
        <taxon>Ecdysozoa</taxon>
        <taxon>Nematoda</taxon>
        <taxon>Chromadorea</taxon>
        <taxon>Rhabditida</taxon>
        <taxon>Tylenchina</taxon>
        <taxon>Tylenchomorpha</taxon>
        <taxon>Tylenchoidea</taxon>
        <taxon>Heteroderidae</taxon>
        <taxon>Heteroderinae</taxon>
        <taxon>Globodera</taxon>
    </lineage>
</organism>